<proteinExistence type="predicted"/>
<dbReference type="SUPFAM" id="SSF53448">
    <property type="entry name" value="Nucleotide-diphospho-sugar transferases"/>
    <property type="match status" value="1"/>
</dbReference>
<dbReference type="InterPro" id="IPR029044">
    <property type="entry name" value="Nucleotide-diphossugar_trans"/>
</dbReference>
<dbReference type="EMBL" id="ACUX02000007">
    <property type="protein sequence ID" value="EEZ61071.1"/>
    <property type="molecule type" value="Genomic_DNA"/>
</dbReference>
<feature type="compositionally biased region" description="Basic and acidic residues" evidence="1">
    <location>
        <begin position="391"/>
        <end position="421"/>
    </location>
</feature>
<protein>
    <recommendedName>
        <fullName evidence="4">Glycosyltransferase 2-like domain-containing protein</fullName>
    </recommendedName>
</protein>
<evidence type="ECO:0000313" key="2">
    <source>
        <dbReference type="EMBL" id="EEZ61071.1"/>
    </source>
</evidence>
<gene>
    <name evidence="2" type="ORF">HMPREF0762_01139</name>
</gene>
<dbReference type="STRING" id="649764.HMPREF0762_01139"/>
<evidence type="ECO:0000313" key="3">
    <source>
        <dbReference type="Proteomes" id="UP000006001"/>
    </source>
</evidence>
<dbReference type="AlphaFoldDB" id="D0WHA7"/>
<evidence type="ECO:0008006" key="4">
    <source>
        <dbReference type="Google" id="ProtNLM"/>
    </source>
</evidence>
<name>D0WHA7_SLAES</name>
<feature type="region of interest" description="Disordered" evidence="1">
    <location>
        <begin position="389"/>
        <end position="443"/>
    </location>
</feature>
<reference evidence="2" key="1">
    <citation type="submission" date="2009-10" db="EMBL/GenBank/DDBJ databases">
        <authorList>
            <person name="Weinstock G."/>
            <person name="Sodergren E."/>
            <person name="Clifton S."/>
            <person name="Fulton L."/>
            <person name="Fulton B."/>
            <person name="Courtney L."/>
            <person name="Fronick C."/>
            <person name="Harrison M."/>
            <person name="Strong C."/>
            <person name="Farmer C."/>
            <person name="Delahaunty K."/>
            <person name="Markovic C."/>
            <person name="Hall O."/>
            <person name="Minx P."/>
            <person name="Tomlinson C."/>
            <person name="Mitreva M."/>
            <person name="Nelson J."/>
            <person name="Hou S."/>
            <person name="Wollam A."/>
            <person name="Pepin K.H."/>
            <person name="Johnson M."/>
            <person name="Bhonagiri V."/>
            <person name="Nash W.E."/>
            <person name="Warren W."/>
            <person name="Chinwalla A."/>
            <person name="Mardis E.R."/>
            <person name="Wilson R.K."/>
        </authorList>
    </citation>
    <scope>NUCLEOTIDE SEQUENCE [LARGE SCALE GENOMIC DNA]</scope>
    <source>
        <strain evidence="2">ATCC 700122</strain>
    </source>
</reference>
<accession>D0WHA7</accession>
<dbReference type="Proteomes" id="UP000006001">
    <property type="component" value="Unassembled WGS sequence"/>
</dbReference>
<comment type="caution">
    <text evidence="2">The sequence shown here is derived from an EMBL/GenBank/DDBJ whole genome shotgun (WGS) entry which is preliminary data.</text>
</comment>
<dbReference type="Gene3D" id="3.90.550.10">
    <property type="entry name" value="Spore Coat Polysaccharide Biosynthesis Protein SpsA, Chain A"/>
    <property type="match status" value="1"/>
</dbReference>
<dbReference type="HOGENOM" id="CLU_033888_0_0_11"/>
<sequence length="443" mass="50178">MSTVIATYDRMTPLTKQGSLARCLSSLRTVRSLGRVAVLVVAEGAVENQAYGKVAHILEGFPELDIVLVGAPELAALRRRMEQLGIDAAHEVGLSGYSAIRNLGFVLAHALGHDAVVFMDDNETAGGEEFLERAMYGLGKLTRRRVPILAKSGFYLNEEGSYRSSASRRWYNAFWDQGNAFDAWITQVMAGPRLTRSNHVCGGCMAVHKEAFKRVAFDPWIPRGEDLDYMLSLRMYGSDMWFDNTWSLTRESTPSNEEGLRFRQDIYRWLYEYRKVEYARTQIDLMQIKPASLMPYPGSFLEPGITKRAKRTAWLRSIARPDSSGYRRAARSVPMASRYAEENCMKYFGFQYRWPALIARMENDAYVQRMFASQSETASWRRGADAAACEDDAHREGSARDLAHPRYDEPRDDGESLERPHLSSTSVDPGLTSEIRLNLPEDE</sequence>
<dbReference type="eggNOG" id="COG1216">
    <property type="taxonomic scope" value="Bacteria"/>
</dbReference>
<keyword evidence="3" id="KW-1185">Reference proteome</keyword>
<organism evidence="2 3">
    <name type="scientific">Slackia exigua (strain ATCC 700122 / DSM 15923 / CIP 105133 / JCM 11022 / KCTC 5966 / S-7)</name>
    <dbReference type="NCBI Taxonomy" id="649764"/>
    <lineage>
        <taxon>Bacteria</taxon>
        <taxon>Bacillati</taxon>
        <taxon>Actinomycetota</taxon>
        <taxon>Coriobacteriia</taxon>
        <taxon>Eggerthellales</taxon>
        <taxon>Eggerthellaceae</taxon>
        <taxon>Slackia</taxon>
    </lineage>
</organism>
<evidence type="ECO:0000256" key="1">
    <source>
        <dbReference type="SAM" id="MobiDB-lite"/>
    </source>
</evidence>